<sequence>MSIVDIPDWVGVRRPQRADARRNFDALLAAARAAFAERGLQASLEDIARDAGVGIGTLYRNFASRDALAEAVYVQEVESLIAAAQATHDQEPWAAFATFLDRYVEYVGTKRALLEGLNRGSPALLACKGAMMQAGAPVLERAQAAGVVRDDIVVEDVLRMISGITSVQFPDAAQRDKVLGIAIDGLRVR</sequence>
<feature type="domain" description="HTH tetR-type" evidence="5">
    <location>
        <begin position="21"/>
        <end position="80"/>
    </location>
</feature>
<dbReference type="SUPFAM" id="SSF48498">
    <property type="entry name" value="Tetracyclin repressor-like, C-terminal domain"/>
    <property type="match status" value="1"/>
</dbReference>
<evidence type="ECO:0000256" key="4">
    <source>
        <dbReference type="PROSITE-ProRule" id="PRU00335"/>
    </source>
</evidence>
<protein>
    <submittedName>
        <fullName evidence="6">Regulatory TetR family protein</fullName>
    </submittedName>
</protein>
<evidence type="ECO:0000259" key="5">
    <source>
        <dbReference type="PROSITE" id="PS50977"/>
    </source>
</evidence>
<dbReference type="Proteomes" id="UP000228758">
    <property type="component" value="Unassembled WGS sequence"/>
</dbReference>
<comment type="caution">
    <text evidence="6">The sequence shown here is derived from an EMBL/GenBank/DDBJ whole genome shotgun (WGS) entry which is preliminary data.</text>
</comment>
<keyword evidence="7" id="KW-1185">Reference proteome</keyword>
<name>A0A2M9CFJ3_9MICO</name>
<dbReference type="RefSeq" id="WP_245866415.1">
    <property type="nucleotide sequence ID" value="NZ_PGFF01000001.1"/>
</dbReference>
<keyword evidence="2 4" id="KW-0238">DNA-binding</keyword>
<gene>
    <name evidence="6" type="ORF">CLV46_0239</name>
</gene>
<dbReference type="PANTHER" id="PTHR30055:SF234">
    <property type="entry name" value="HTH-TYPE TRANSCRIPTIONAL REGULATOR BETI"/>
    <property type="match status" value="1"/>
</dbReference>
<dbReference type="Gene3D" id="1.10.357.10">
    <property type="entry name" value="Tetracycline Repressor, domain 2"/>
    <property type="match status" value="1"/>
</dbReference>
<dbReference type="Pfam" id="PF00440">
    <property type="entry name" value="TetR_N"/>
    <property type="match status" value="1"/>
</dbReference>
<dbReference type="InterPro" id="IPR001647">
    <property type="entry name" value="HTH_TetR"/>
</dbReference>
<dbReference type="GO" id="GO:0003700">
    <property type="term" value="F:DNA-binding transcription factor activity"/>
    <property type="evidence" value="ECO:0007669"/>
    <property type="project" value="TreeGrafter"/>
</dbReference>
<evidence type="ECO:0000313" key="6">
    <source>
        <dbReference type="EMBL" id="PJJ70714.1"/>
    </source>
</evidence>
<dbReference type="AlphaFoldDB" id="A0A2M9CFJ3"/>
<dbReference type="Pfam" id="PF21597">
    <property type="entry name" value="TetR_C_43"/>
    <property type="match status" value="1"/>
</dbReference>
<dbReference type="PANTHER" id="PTHR30055">
    <property type="entry name" value="HTH-TYPE TRANSCRIPTIONAL REGULATOR RUTR"/>
    <property type="match status" value="1"/>
</dbReference>
<dbReference type="PROSITE" id="PS50977">
    <property type="entry name" value="HTH_TETR_2"/>
    <property type="match status" value="1"/>
</dbReference>
<dbReference type="EMBL" id="PGFF01000001">
    <property type="protein sequence ID" value="PJJ70714.1"/>
    <property type="molecule type" value="Genomic_DNA"/>
</dbReference>
<evidence type="ECO:0000313" key="7">
    <source>
        <dbReference type="Proteomes" id="UP000228758"/>
    </source>
</evidence>
<proteinExistence type="predicted"/>
<dbReference type="InterPro" id="IPR036271">
    <property type="entry name" value="Tet_transcr_reg_TetR-rel_C_sf"/>
</dbReference>
<keyword evidence="1" id="KW-0805">Transcription regulation</keyword>
<evidence type="ECO:0000256" key="2">
    <source>
        <dbReference type="ARBA" id="ARBA00023125"/>
    </source>
</evidence>
<dbReference type="InterPro" id="IPR050109">
    <property type="entry name" value="HTH-type_TetR-like_transc_reg"/>
</dbReference>
<dbReference type="GO" id="GO:0000976">
    <property type="term" value="F:transcription cis-regulatory region binding"/>
    <property type="evidence" value="ECO:0007669"/>
    <property type="project" value="TreeGrafter"/>
</dbReference>
<organism evidence="6 7">
    <name type="scientific">Diaminobutyricimonas aerilata</name>
    <dbReference type="NCBI Taxonomy" id="1162967"/>
    <lineage>
        <taxon>Bacteria</taxon>
        <taxon>Bacillati</taxon>
        <taxon>Actinomycetota</taxon>
        <taxon>Actinomycetes</taxon>
        <taxon>Micrococcales</taxon>
        <taxon>Microbacteriaceae</taxon>
        <taxon>Diaminobutyricimonas</taxon>
    </lineage>
</organism>
<reference evidence="6 7" key="1">
    <citation type="submission" date="2017-11" db="EMBL/GenBank/DDBJ databases">
        <title>Genomic Encyclopedia of Archaeal and Bacterial Type Strains, Phase II (KMG-II): From Individual Species to Whole Genera.</title>
        <authorList>
            <person name="Goeker M."/>
        </authorList>
    </citation>
    <scope>NUCLEOTIDE SEQUENCE [LARGE SCALE GENOMIC DNA]</scope>
    <source>
        <strain evidence="6 7">DSM 27393</strain>
    </source>
</reference>
<feature type="DNA-binding region" description="H-T-H motif" evidence="4">
    <location>
        <begin position="43"/>
        <end position="62"/>
    </location>
</feature>
<evidence type="ECO:0000256" key="3">
    <source>
        <dbReference type="ARBA" id="ARBA00023163"/>
    </source>
</evidence>
<dbReference type="SUPFAM" id="SSF46689">
    <property type="entry name" value="Homeodomain-like"/>
    <property type="match status" value="1"/>
</dbReference>
<accession>A0A2M9CFJ3</accession>
<dbReference type="PRINTS" id="PR00455">
    <property type="entry name" value="HTHTETR"/>
</dbReference>
<dbReference type="InterPro" id="IPR049445">
    <property type="entry name" value="TetR_SbtR-like_C"/>
</dbReference>
<evidence type="ECO:0000256" key="1">
    <source>
        <dbReference type="ARBA" id="ARBA00023015"/>
    </source>
</evidence>
<keyword evidence="3" id="KW-0804">Transcription</keyword>
<dbReference type="InterPro" id="IPR009057">
    <property type="entry name" value="Homeodomain-like_sf"/>
</dbReference>